<evidence type="ECO:0000313" key="2">
    <source>
        <dbReference type="EMBL" id="OGC53000.1"/>
    </source>
</evidence>
<dbReference type="Proteomes" id="UP000176853">
    <property type="component" value="Unassembled WGS sequence"/>
</dbReference>
<evidence type="ECO:0000256" key="1">
    <source>
        <dbReference type="SAM" id="Phobius"/>
    </source>
</evidence>
<reference evidence="2 3" key="1">
    <citation type="journal article" date="2016" name="Nat. Commun.">
        <title>Thousands of microbial genomes shed light on interconnected biogeochemical processes in an aquifer system.</title>
        <authorList>
            <person name="Anantharaman K."/>
            <person name="Brown C.T."/>
            <person name="Hug L.A."/>
            <person name="Sharon I."/>
            <person name="Castelle C.J."/>
            <person name="Probst A.J."/>
            <person name="Thomas B.C."/>
            <person name="Singh A."/>
            <person name="Wilkins M.J."/>
            <person name="Karaoz U."/>
            <person name="Brodie E.L."/>
            <person name="Williams K.H."/>
            <person name="Hubbard S.S."/>
            <person name="Banfield J.F."/>
        </authorList>
    </citation>
    <scope>NUCLEOTIDE SEQUENCE [LARGE SCALE GENOMIC DNA]</scope>
</reference>
<proteinExistence type="predicted"/>
<evidence type="ECO:0008006" key="4">
    <source>
        <dbReference type="Google" id="ProtNLM"/>
    </source>
</evidence>
<protein>
    <recommendedName>
        <fullName evidence="4">Mannosyl-glycoprotein endo-beta-N-acetylglucosamidase-like domain-containing protein</fullName>
    </recommendedName>
</protein>
<comment type="caution">
    <text evidence="2">The sequence shown here is derived from an EMBL/GenBank/DDBJ whole genome shotgun (WGS) entry which is preliminary data.</text>
</comment>
<feature type="transmembrane region" description="Helical" evidence="1">
    <location>
        <begin position="12"/>
        <end position="30"/>
    </location>
</feature>
<gene>
    <name evidence="2" type="ORF">A2709_02085</name>
</gene>
<accession>A0A1F4V7Q0</accession>
<evidence type="ECO:0000313" key="3">
    <source>
        <dbReference type="Proteomes" id="UP000176853"/>
    </source>
</evidence>
<keyword evidence="1" id="KW-1133">Transmembrane helix</keyword>
<keyword evidence="1" id="KW-0472">Membrane</keyword>
<organism evidence="2 3">
    <name type="scientific">candidate division WWE3 bacterium RIFCSPHIGHO2_01_FULL_43_9</name>
    <dbReference type="NCBI Taxonomy" id="1802618"/>
    <lineage>
        <taxon>Bacteria</taxon>
        <taxon>Katanobacteria</taxon>
    </lineage>
</organism>
<name>A0A1F4V7Q0_UNCKA</name>
<sequence length="197" mass="21940">MHSKLVKLSAPFIWLFIVGLTVTFGSVAFVQSHKDSKGISFGLYSSKTLLVPESTYSTDKTDPRVLKIEKIFDKFHCPLAGYGDVIVAKADEHQIPYWVVPAVSFQESSCGKRTPKPAGIDESYNAWGYGVWGGNVKTFANWEAGITAVTKYFSTNFFAEGVTDFCEMMKTYTPPSKGSWCEGVNYFANMIDNFETE</sequence>
<dbReference type="AlphaFoldDB" id="A0A1F4V7Q0"/>
<dbReference type="EMBL" id="MEVB01000007">
    <property type="protein sequence ID" value="OGC53000.1"/>
    <property type="molecule type" value="Genomic_DNA"/>
</dbReference>
<keyword evidence="1" id="KW-0812">Transmembrane</keyword>